<dbReference type="STRING" id="459349.CLOAM1848"/>
<proteinExistence type="predicted"/>
<keyword evidence="3" id="KW-0408">Iron</keyword>
<dbReference type="SUPFAM" id="SSF54862">
    <property type="entry name" value="4Fe-4S ferredoxins"/>
    <property type="match status" value="1"/>
</dbReference>
<reference evidence="6 7" key="1">
    <citation type="journal article" date="2008" name="J. Bacteriol.">
        <title>'Candidatus Cloacamonas acidaminovorans': genome sequence reconstruction provides a first glimpse of a new bacterial division.</title>
        <authorList>
            <person name="Pelletier E."/>
            <person name="Kreimeyer A."/>
            <person name="Bocs S."/>
            <person name="Rouy Z."/>
            <person name="Gyapay G."/>
            <person name="Chouari R."/>
            <person name="Riviere D."/>
            <person name="Ganesan A."/>
            <person name="Daegelen P."/>
            <person name="Sghir A."/>
            <person name="Cohen G.N."/>
            <person name="Medigue C."/>
            <person name="Weissenbach J."/>
            <person name="Le Paslier D."/>
        </authorList>
    </citation>
    <scope>NUCLEOTIDE SEQUENCE [LARGE SCALE GENOMIC DNA]</scope>
    <source>
        <strain evidence="7">Evry</strain>
    </source>
</reference>
<dbReference type="Pfam" id="PF04015">
    <property type="entry name" value="DUF362"/>
    <property type="match status" value="1"/>
</dbReference>
<dbReference type="InterPro" id="IPR050572">
    <property type="entry name" value="Fe-S_Ferredoxin"/>
</dbReference>
<evidence type="ECO:0000313" key="7">
    <source>
        <dbReference type="Proteomes" id="UP000002019"/>
    </source>
</evidence>
<dbReference type="KEGG" id="caci:CLOAM1848"/>
<dbReference type="AlphaFoldDB" id="B0VJW9"/>
<dbReference type="InterPro" id="IPR017900">
    <property type="entry name" value="4Fe4S_Fe_S_CS"/>
</dbReference>
<feature type="domain" description="4Fe-4S ferredoxin-type" evidence="5">
    <location>
        <begin position="338"/>
        <end position="367"/>
    </location>
</feature>
<gene>
    <name evidence="6" type="ordered locus">CLOAM1848</name>
</gene>
<organism evidence="6 7">
    <name type="scientific">Cloacimonas acidaminovorans (strain Evry)</name>
    <dbReference type="NCBI Taxonomy" id="459349"/>
    <lineage>
        <taxon>Bacteria</taxon>
        <taxon>Pseudomonadati</taxon>
        <taxon>Candidatus Cloacimonadota</taxon>
        <taxon>Candidatus Cloacimonadia</taxon>
        <taxon>Candidatus Cloacimonadales</taxon>
        <taxon>Candidatus Cloacimonadaceae</taxon>
        <taxon>Candidatus Cloacimonas</taxon>
    </lineage>
</organism>
<dbReference type="OrthoDB" id="9807879at2"/>
<evidence type="ECO:0000256" key="1">
    <source>
        <dbReference type="ARBA" id="ARBA00022485"/>
    </source>
</evidence>
<dbReference type="GO" id="GO:0046872">
    <property type="term" value="F:metal ion binding"/>
    <property type="evidence" value="ECO:0007669"/>
    <property type="project" value="UniProtKB-KW"/>
</dbReference>
<keyword evidence="1" id="KW-0004">4Fe-4S</keyword>
<dbReference type="PANTHER" id="PTHR43687">
    <property type="entry name" value="ADENYLYLSULFATE REDUCTASE, BETA SUBUNIT"/>
    <property type="match status" value="1"/>
</dbReference>
<evidence type="ECO:0000259" key="5">
    <source>
        <dbReference type="PROSITE" id="PS51379"/>
    </source>
</evidence>
<dbReference type="PROSITE" id="PS51379">
    <property type="entry name" value="4FE4S_FER_2"/>
    <property type="match status" value="2"/>
</dbReference>
<dbReference type="eggNOG" id="COG1145">
    <property type="taxonomic scope" value="Bacteria"/>
</dbReference>
<feature type="domain" description="4Fe-4S ferredoxin-type" evidence="5">
    <location>
        <begin position="309"/>
        <end position="337"/>
    </location>
</feature>
<evidence type="ECO:0000256" key="3">
    <source>
        <dbReference type="ARBA" id="ARBA00023004"/>
    </source>
</evidence>
<dbReference type="GO" id="GO:0051539">
    <property type="term" value="F:4 iron, 4 sulfur cluster binding"/>
    <property type="evidence" value="ECO:0007669"/>
    <property type="project" value="UniProtKB-KW"/>
</dbReference>
<sequence length="374" mass="41966">MNKPAVEIRRIDSYDLPVIEEAVADFFKEIKSPKINHSKRVLIKPNALGAYPPERAVTTHPIVLEAIIRYFLDRKKEIWFGDSPGNSVAFETVWQTCGFSSLAEKYHLKVVNFSTLGFRELSYKDINIKVSEALFQCGIVINVGKYKTHQLTAFTGALKNLFGFVPGLAKSEYHRLYPDTNSFAAMLTALYAVIGNRITYSIIDGITGMDGNGPSAGKPHHFGLLFGSTSIPALDYVASRIMGFQLKDVPYLSSALIMDGILPSQIKIPVSFRNYRIPDADINSVKVIQKTLKYVPDIARKAFRKVYYFYPAVSERCKQCGICVKSCPVKAISWQNDTKPYIHKEQCIKCLCCHELCPYQAIDIKKSLLARLGV</sequence>
<dbReference type="eggNOG" id="COG2006">
    <property type="taxonomic scope" value="Bacteria"/>
</dbReference>
<keyword evidence="2" id="KW-0479">Metal-binding</keyword>
<dbReference type="Pfam" id="PF12838">
    <property type="entry name" value="Fer4_7"/>
    <property type="match status" value="1"/>
</dbReference>
<evidence type="ECO:0000256" key="4">
    <source>
        <dbReference type="ARBA" id="ARBA00023014"/>
    </source>
</evidence>
<dbReference type="PROSITE" id="PS00198">
    <property type="entry name" value="4FE4S_FER_1"/>
    <property type="match status" value="1"/>
</dbReference>
<protein>
    <submittedName>
        <fullName evidence="6">Iron-sulfur cluster-binding protein</fullName>
    </submittedName>
</protein>
<evidence type="ECO:0000313" key="6">
    <source>
        <dbReference type="EMBL" id="CAO81677.1"/>
    </source>
</evidence>
<dbReference type="PANTHER" id="PTHR43687:SF1">
    <property type="entry name" value="FERREDOXIN III"/>
    <property type="match status" value="1"/>
</dbReference>
<dbReference type="RefSeq" id="WP_015425535.1">
    <property type="nucleotide sequence ID" value="NC_020449.1"/>
</dbReference>
<keyword evidence="7" id="KW-1185">Reference proteome</keyword>
<evidence type="ECO:0000256" key="2">
    <source>
        <dbReference type="ARBA" id="ARBA00022723"/>
    </source>
</evidence>
<dbReference type="EMBL" id="CU466930">
    <property type="protein sequence ID" value="CAO81677.1"/>
    <property type="molecule type" value="Genomic_DNA"/>
</dbReference>
<keyword evidence="4" id="KW-0411">Iron-sulfur</keyword>
<dbReference type="HOGENOM" id="CLU_058393_1_0_0"/>
<dbReference type="Gene3D" id="3.30.70.20">
    <property type="match status" value="1"/>
</dbReference>
<dbReference type="InterPro" id="IPR007160">
    <property type="entry name" value="DUF362"/>
</dbReference>
<accession>B0VJW9</accession>
<dbReference type="InterPro" id="IPR017896">
    <property type="entry name" value="4Fe4S_Fe-S-bd"/>
</dbReference>
<name>B0VJW9_CLOAI</name>
<dbReference type="Proteomes" id="UP000002019">
    <property type="component" value="Chromosome"/>
</dbReference>